<evidence type="ECO:0000313" key="3">
    <source>
        <dbReference type="Proteomes" id="UP000198833"/>
    </source>
</evidence>
<feature type="domain" description="IrrE N-terminal-like" evidence="1">
    <location>
        <begin position="17"/>
        <end position="105"/>
    </location>
</feature>
<dbReference type="InterPro" id="IPR010359">
    <property type="entry name" value="IrrE_HExxH"/>
</dbReference>
<sequence>MRSIIKRHGTSDPFQIAENLGIKIVFEQLDKQGIYLPINDQKVIILNENLKNNPMAKFVMAHELYHAIEHTDLMALYHNGYMVKSKKEREANQFATYLCLIGQTIYAGQTKEQICRQCYIPLEMEEYL</sequence>
<keyword evidence="3" id="KW-1185">Reference proteome</keyword>
<reference evidence="2 3" key="1">
    <citation type="submission" date="2016-10" db="EMBL/GenBank/DDBJ databases">
        <authorList>
            <person name="de Groot N.N."/>
        </authorList>
    </citation>
    <scope>NUCLEOTIDE SEQUENCE [LARGE SCALE GENOMIC DNA]</scope>
    <source>
        <strain evidence="2 3">DSM 15695</strain>
    </source>
</reference>
<evidence type="ECO:0000313" key="2">
    <source>
        <dbReference type="EMBL" id="SEQ58259.1"/>
    </source>
</evidence>
<dbReference type="STRING" id="89093.SAMN04488558_1266"/>
<dbReference type="RefSeq" id="WP_092572764.1">
    <property type="nucleotide sequence ID" value="NZ_FOEN01000026.1"/>
</dbReference>
<name>A0A1H9H7F2_9LACT</name>
<dbReference type="OrthoDB" id="9816277at2"/>
<protein>
    <recommendedName>
        <fullName evidence="1">IrrE N-terminal-like domain-containing protein</fullName>
    </recommendedName>
</protein>
<accession>A0A1H9H7F2</accession>
<dbReference type="Proteomes" id="UP000198833">
    <property type="component" value="Unassembled WGS sequence"/>
</dbReference>
<dbReference type="Pfam" id="PF06114">
    <property type="entry name" value="Peptidase_M78"/>
    <property type="match status" value="1"/>
</dbReference>
<dbReference type="AlphaFoldDB" id="A0A1H9H7F2"/>
<evidence type="ECO:0000259" key="1">
    <source>
        <dbReference type="Pfam" id="PF06114"/>
    </source>
</evidence>
<dbReference type="Gene3D" id="1.10.10.2910">
    <property type="match status" value="1"/>
</dbReference>
<organism evidence="2 3">
    <name type="scientific">Ignavigranum ruoffiae</name>
    <dbReference type="NCBI Taxonomy" id="89093"/>
    <lineage>
        <taxon>Bacteria</taxon>
        <taxon>Bacillati</taxon>
        <taxon>Bacillota</taxon>
        <taxon>Bacilli</taxon>
        <taxon>Lactobacillales</taxon>
        <taxon>Aerococcaceae</taxon>
        <taxon>Ignavigranum</taxon>
    </lineage>
</organism>
<gene>
    <name evidence="2" type="ORF">SAMN04488558_1266</name>
</gene>
<dbReference type="EMBL" id="FOEN01000026">
    <property type="protein sequence ID" value="SEQ58259.1"/>
    <property type="molecule type" value="Genomic_DNA"/>
</dbReference>
<proteinExistence type="predicted"/>